<dbReference type="InterPro" id="IPR020846">
    <property type="entry name" value="MFS_dom"/>
</dbReference>
<evidence type="ECO:0000256" key="1">
    <source>
        <dbReference type="ARBA" id="ARBA00004141"/>
    </source>
</evidence>
<feature type="transmembrane region" description="Helical" evidence="7">
    <location>
        <begin position="61"/>
        <end position="84"/>
    </location>
</feature>
<feature type="transmembrane region" description="Helical" evidence="7">
    <location>
        <begin position="403"/>
        <end position="426"/>
    </location>
</feature>
<evidence type="ECO:0000313" key="9">
    <source>
        <dbReference type="Proteomes" id="UP000085678"/>
    </source>
</evidence>
<feature type="transmembrane region" description="Helical" evidence="7">
    <location>
        <begin position="96"/>
        <end position="115"/>
    </location>
</feature>
<dbReference type="FunCoup" id="A0A1S3JNR3">
    <property type="interactions" value="193"/>
</dbReference>
<dbReference type="PROSITE" id="PS00217">
    <property type="entry name" value="SUGAR_TRANSPORT_2"/>
    <property type="match status" value="1"/>
</dbReference>
<keyword evidence="5 7" id="KW-0472">Membrane</keyword>
<feature type="transmembrane region" description="Helical" evidence="7">
    <location>
        <begin position="121"/>
        <end position="141"/>
    </location>
</feature>
<dbReference type="AlphaFoldDB" id="A0A1S3JNR3"/>
<comment type="subcellular location">
    <subcellularLocation>
        <location evidence="1">Membrane</location>
        <topology evidence="1">Multi-pass membrane protein</topology>
    </subcellularLocation>
</comment>
<proteinExistence type="inferred from homology"/>
<keyword evidence="3 7" id="KW-0812">Transmembrane</keyword>
<comment type="similarity">
    <text evidence="6">Belongs to the major facilitator superfamily. Sugar transporter (TC 2.A.1.1) family.</text>
</comment>
<gene>
    <name evidence="10" type="primary">LOC106174851</name>
</gene>
<evidence type="ECO:0000256" key="5">
    <source>
        <dbReference type="ARBA" id="ARBA00023136"/>
    </source>
</evidence>
<dbReference type="SUPFAM" id="SSF103473">
    <property type="entry name" value="MFS general substrate transporter"/>
    <property type="match status" value="1"/>
</dbReference>
<keyword evidence="10" id="KW-0762">Sugar transport</keyword>
<dbReference type="Pfam" id="PF00083">
    <property type="entry name" value="Sugar_tr"/>
    <property type="match status" value="1"/>
</dbReference>
<evidence type="ECO:0000256" key="3">
    <source>
        <dbReference type="ARBA" id="ARBA00022692"/>
    </source>
</evidence>
<dbReference type="FunFam" id="1.20.1250.20:FF:000029">
    <property type="entry name" value="solute carrier family 2, facilitated glucose transporter member 4"/>
    <property type="match status" value="1"/>
</dbReference>
<dbReference type="InterPro" id="IPR003663">
    <property type="entry name" value="Sugar/inositol_transpt"/>
</dbReference>
<feature type="domain" description="Major facilitator superfamily (MFS) profile" evidence="8">
    <location>
        <begin position="13"/>
        <end position="456"/>
    </location>
</feature>
<feature type="transmembrane region" description="Helical" evidence="7">
    <location>
        <begin position="184"/>
        <end position="205"/>
    </location>
</feature>
<protein>
    <submittedName>
        <fullName evidence="10">Solute carrier family 2, facilitated glucose transporter member 1</fullName>
    </submittedName>
</protein>
<feature type="transmembrane region" description="Helical" evidence="7">
    <location>
        <begin position="432"/>
        <end position="452"/>
    </location>
</feature>
<evidence type="ECO:0000256" key="6">
    <source>
        <dbReference type="RuleBase" id="RU003346"/>
    </source>
</evidence>
<dbReference type="KEGG" id="lak:106174851"/>
<dbReference type="PROSITE" id="PS50850">
    <property type="entry name" value="MFS"/>
    <property type="match status" value="1"/>
</dbReference>
<accession>A0A1S3JNR3</accession>
<dbReference type="Gene3D" id="1.20.1250.20">
    <property type="entry name" value="MFS general substrate transporter like domains"/>
    <property type="match status" value="1"/>
</dbReference>
<organism evidence="9 10">
    <name type="scientific">Lingula anatina</name>
    <name type="common">Brachiopod</name>
    <name type="synonym">Lingula unguis</name>
    <dbReference type="NCBI Taxonomy" id="7574"/>
    <lineage>
        <taxon>Eukaryota</taxon>
        <taxon>Metazoa</taxon>
        <taxon>Spiralia</taxon>
        <taxon>Lophotrochozoa</taxon>
        <taxon>Brachiopoda</taxon>
        <taxon>Linguliformea</taxon>
        <taxon>Lingulata</taxon>
        <taxon>Lingulida</taxon>
        <taxon>Linguloidea</taxon>
        <taxon>Lingulidae</taxon>
        <taxon>Lingula</taxon>
    </lineage>
</organism>
<dbReference type="GO" id="GO:0016020">
    <property type="term" value="C:membrane"/>
    <property type="evidence" value="ECO:0007669"/>
    <property type="project" value="UniProtKB-SubCell"/>
</dbReference>
<keyword evidence="9" id="KW-1185">Reference proteome</keyword>
<dbReference type="InterPro" id="IPR005828">
    <property type="entry name" value="MFS_sugar_transport-like"/>
</dbReference>
<dbReference type="GO" id="GO:0055056">
    <property type="term" value="F:D-glucose transmembrane transporter activity"/>
    <property type="evidence" value="ECO:0007669"/>
    <property type="project" value="TreeGrafter"/>
</dbReference>
<evidence type="ECO:0000256" key="2">
    <source>
        <dbReference type="ARBA" id="ARBA00022448"/>
    </source>
</evidence>
<dbReference type="GeneID" id="106174851"/>
<dbReference type="PANTHER" id="PTHR23503:SF8">
    <property type="entry name" value="FACILITATED GLUCOSE TRANSPORTER PROTEIN 1"/>
    <property type="match status" value="1"/>
</dbReference>
<dbReference type="InterPro" id="IPR005829">
    <property type="entry name" value="Sugar_transporter_CS"/>
</dbReference>
<reference evidence="10" key="1">
    <citation type="submission" date="2025-08" db="UniProtKB">
        <authorList>
            <consortium name="RefSeq"/>
        </authorList>
    </citation>
    <scope>IDENTIFICATION</scope>
    <source>
        <tissue evidence="10">Gonads</tissue>
    </source>
</reference>
<dbReference type="RefSeq" id="XP_013412015.1">
    <property type="nucleotide sequence ID" value="XM_013556561.2"/>
</dbReference>
<name>A0A1S3JNR3_LINAN</name>
<keyword evidence="2 6" id="KW-0813">Transport</keyword>
<dbReference type="OrthoDB" id="4540492at2759"/>
<feature type="transmembrane region" description="Helical" evidence="7">
    <location>
        <begin position="305"/>
        <end position="324"/>
    </location>
</feature>
<dbReference type="InParanoid" id="A0A1S3JNR3"/>
<feature type="transmembrane region" description="Helical" evidence="7">
    <location>
        <begin position="336"/>
        <end position="357"/>
    </location>
</feature>
<feature type="transmembrane region" description="Helical" evidence="7">
    <location>
        <begin position="270"/>
        <end position="293"/>
    </location>
</feature>
<dbReference type="NCBIfam" id="TIGR00879">
    <property type="entry name" value="SP"/>
    <property type="match status" value="1"/>
</dbReference>
<feature type="transmembrane region" description="Helical" evidence="7">
    <location>
        <begin position="7"/>
        <end position="26"/>
    </location>
</feature>
<dbReference type="STRING" id="7574.A0A1S3JNR3"/>
<dbReference type="GO" id="GO:0070837">
    <property type="term" value="P:dehydroascorbic acid transport"/>
    <property type="evidence" value="ECO:0007669"/>
    <property type="project" value="TreeGrafter"/>
</dbReference>
<dbReference type="PRINTS" id="PR00171">
    <property type="entry name" value="SUGRTRNSPORT"/>
</dbReference>
<keyword evidence="4 7" id="KW-1133">Transmembrane helix</keyword>
<feature type="transmembrane region" description="Helical" evidence="7">
    <location>
        <begin position="363"/>
        <end position="383"/>
    </location>
</feature>
<dbReference type="InterPro" id="IPR036259">
    <property type="entry name" value="MFS_trans_sf"/>
</dbReference>
<evidence type="ECO:0000256" key="4">
    <source>
        <dbReference type="ARBA" id="ARBA00022989"/>
    </source>
</evidence>
<dbReference type="InterPro" id="IPR045263">
    <property type="entry name" value="GLUT"/>
</dbReference>
<dbReference type="PANTHER" id="PTHR23503">
    <property type="entry name" value="SOLUTE CARRIER FAMILY 2"/>
    <property type="match status" value="1"/>
</dbReference>
<sequence length="487" mass="53857">MKEGLTFWLMFSTLAAVFGTSLLFGYNIAVLNTPDTIIQAFYNRTYYERGGEYMDKKALELLWAVTVAIYVGIGMIGAFTTSFVADKFGRKGGLMFNHTFALIGTLLEGLCKVTAAPELLIVGRGFVGFNCGMTVGMVSLYITELAPKELRGAIGACHQMATTIGISLAQILGLREMIGGEELWPLLVAFCGIPALISLLCLPFCPESPRFLLLNKKDEEAATKALQRLRNHDDVSADINEMKVEAADAAKRAKFAYIDLFRHPELRMPVLISVIIQVAQQWSGINAVFFYAAKIFRNAGVDDDKVPYAIIGTGIINVLATIVSMPLIERLGRRPLLIWPMGLMGISCIAITISLSLQDTYAWMAYISIIFVLVYVIGFALGLGPIPQFVVAELFRQEPRAAVIGLAQFVNWTCNFILALTFPFLQEGLQEYTFLLFLVIIVACIVFLAFFLPETKNKTFEEIATHMRTLGKTSEVPPTNKEEESNL</sequence>
<evidence type="ECO:0000259" key="8">
    <source>
        <dbReference type="PROSITE" id="PS50850"/>
    </source>
</evidence>
<evidence type="ECO:0000313" key="10">
    <source>
        <dbReference type="RefSeq" id="XP_013412015.1"/>
    </source>
</evidence>
<dbReference type="Proteomes" id="UP000085678">
    <property type="component" value="Unplaced"/>
</dbReference>
<feature type="transmembrane region" description="Helical" evidence="7">
    <location>
        <begin position="153"/>
        <end position="172"/>
    </location>
</feature>
<evidence type="ECO:0000256" key="7">
    <source>
        <dbReference type="SAM" id="Phobius"/>
    </source>
</evidence>
<dbReference type="GO" id="GO:0046323">
    <property type="term" value="P:D-glucose import"/>
    <property type="evidence" value="ECO:0007669"/>
    <property type="project" value="TreeGrafter"/>
</dbReference>